<dbReference type="PANTHER" id="PTHR16036">
    <property type="entry name" value="ANKYRIN REPEAT AND ZINC FINGER DOMAIN-CONTAINING PROTEIN 1"/>
    <property type="match status" value="1"/>
</dbReference>
<dbReference type="Proteomes" id="UP000271162">
    <property type="component" value="Unassembled WGS sequence"/>
</dbReference>
<sequence>MTAATRNYSFYCRCHVPEPTQLTEEQLAKINEKKREKKQRQKEKLKLKKEAEKKEADELAARAAFLAMSDREKRAAAAEARLARLDGGPRCIQCGVAYAGSGFEYMELKFCSPSCVSLHRRGTALSDAKLFAKTFTQAGFEPGVWEFPGSCAILQMFYSIML</sequence>
<dbReference type="STRING" id="27835.A0A0N4XVU3"/>
<feature type="compositionally biased region" description="Basic and acidic residues" evidence="1">
    <location>
        <begin position="42"/>
        <end position="54"/>
    </location>
</feature>
<feature type="domain" description="Vms1-associating treble clef" evidence="2">
    <location>
        <begin position="90"/>
        <end position="122"/>
    </location>
</feature>
<dbReference type="InterPro" id="IPR047139">
    <property type="entry name" value="ANKZ1/VMS1"/>
</dbReference>
<evidence type="ECO:0000313" key="4">
    <source>
        <dbReference type="Proteomes" id="UP000271162"/>
    </source>
</evidence>
<feature type="region of interest" description="Disordered" evidence="1">
    <location>
        <begin position="32"/>
        <end position="54"/>
    </location>
</feature>
<gene>
    <name evidence="3" type="ORF">NBR_LOCUS6948</name>
</gene>
<proteinExistence type="predicted"/>
<evidence type="ECO:0000313" key="5">
    <source>
        <dbReference type="WBParaSite" id="NBR_0000694701-mRNA-1"/>
    </source>
</evidence>
<name>A0A0N4XVU3_NIPBR</name>
<evidence type="ECO:0000313" key="3">
    <source>
        <dbReference type="EMBL" id="VDL70537.1"/>
    </source>
</evidence>
<dbReference type="EMBL" id="UYSL01019844">
    <property type="protein sequence ID" value="VDL70537.1"/>
    <property type="molecule type" value="Genomic_DNA"/>
</dbReference>
<reference evidence="3 4" key="2">
    <citation type="submission" date="2018-11" db="EMBL/GenBank/DDBJ databases">
        <authorList>
            <consortium name="Pathogen Informatics"/>
        </authorList>
    </citation>
    <scope>NUCLEOTIDE SEQUENCE [LARGE SCALE GENOMIC DNA]</scope>
</reference>
<dbReference type="WBParaSite" id="NBR_0000694701-mRNA-1">
    <property type="protein sequence ID" value="NBR_0000694701-mRNA-1"/>
    <property type="gene ID" value="NBR_0000694701"/>
</dbReference>
<dbReference type="GO" id="GO:0036503">
    <property type="term" value="P:ERAD pathway"/>
    <property type="evidence" value="ECO:0007669"/>
    <property type="project" value="TreeGrafter"/>
</dbReference>
<evidence type="ECO:0000259" key="2">
    <source>
        <dbReference type="Pfam" id="PF18716"/>
    </source>
</evidence>
<reference evidence="5" key="1">
    <citation type="submission" date="2017-02" db="UniProtKB">
        <authorList>
            <consortium name="WormBaseParasite"/>
        </authorList>
    </citation>
    <scope>IDENTIFICATION</scope>
</reference>
<dbReference type="Pfam" id="PF18716">
    <property type="entry name" value="VATC"/>
    <property type="match status" value="1"/>
</dbReference>
<accession>A0A0N4XVU3</accession>
<dbReference type="AlphaFoldDB" id="A0A0N4XVU3"/>
<keyword evidence="4" id="KW-1185">Reference proteome</keyword>
<dbReference type="PANTHER" id="PTHR16036:SF2">
    <property type="entry name" value="TRNA ENDONUCLEASE ANKZF1"/>
    <property type="match status" value="1"/>
</dbReference>
<evidence type="ECO:0000256" key="1">
    <source>
        <dbReference type="SAM" id="MobiDB-lite"/>
    </source>
</evidence>
<organism evidence="5">
    <name type="scientific">Nippostrongylus brasiliensis</name>
    <name type="common">Rat hookworm</name>
    <dbReference type="NCBI Taxonomy" id="27835"/>
    <lineage>
        <taxon>Eukaryota</taxon>
        <taxon>Metazoa</taxon>
        <taxon>Ecdysozoa</taxon>
        <taxon>Nematoda</taxon>
        <taxon>Chromadorea</taxon>
        <taxon>Rhabditida</taxon>
        <taxon>Rhabditina</taxon>
        <taxon>Rhabditomorpha</taxon>
        <taxon>Strongyloidea</taxon>
        <taxon>Heligmosomidae</taxon>
        <taxon>Nippostrongylus</taxon>
    </lineage>
</organism>
<protein>
    <submittedName>
        <fullName evidence="5">VATC domain-containing protein</fullName>
    </submittedName>
</protein>
<dbReference type="InterPro" id="IPR041540">
    <property type="entry name" value="VATC"/>
</dbReference>